<evidence type="ECO:0000259" key="2">
    <source>
        <dbReference type="Pfam" id="PF10400"/>
    </source>
</evidence>
<dbReference type="InterPro" id="IPR005149">
    <property type="entry name" value="Tscrpt_reg_PadR_N"/>
</dbReference>
<feature type="domain" description="Transcription regulator PadR C-terminal" evidence="2">
    <location>
        <begin position="99"/>
        <end position="179"/>
    </location>
</feature>
<dbReference type="InterPro" id="IPR036388">
    <property type="entry name" value="WH-like_DNA-bd_sf"/>
</dbReference>
<dbReference type="EMBL" id="SLUO01000023">
    <property type="protein sequence ID" value="TCL53990.1"/>
    <property type="molecule type" value="Genomic_DNA"/>
</dbReference>
<dbReference type="RefSeq" id="WP_132038574.1">
    <property type="nucleotide sequence ID" value="NZ_SLUO01000023.1"/>
</dbReference>
<evidence type="ECO:0000313" key="4">
    <source>
        <dbReference type="Proteomes" id="UP000295718"/>
    </source>
</evidence>
<accession>A0A4R1QV09</accession>
<dbReference type="STRING" id="1469948.GCA_000732725_02407"/>
<organism evidence="3 4">
    <name type="scientific">Kineothrix alysoides</name>
    <dbReference type="NCBI Taxonomy" id="1469948"/>
    <lineage>
        <taxon>Bacteria</taxon>
        <taxon>Bacillati</taxon>
        <taxon>Bacillota</taxon>
        <taxon>Clostridia</taxon>
        <taxon>Lachnospirales</taxon>
        <taxon>Lachnospiraceae</taxon>
        <taxon>Kineothrix</taxon>
    </lineage>
</organism>
<comment type="caution">
    <text evidence="3">The sequence shown here is derived from an EMBL/GenBank/DDBJ whole genome shotgun (WGS) entry which is preliminary data.</text>
</comment>
<dbReference type="OrthoDB" id="9783723at2"/>
<keyword evidence="4" id="KW-1185">Reference proteome</keyword>
<feature type="domain" description="Transcription regulator PadR N-terminal" evidence="1">
    <location>
        <begin position="11"/>
        <end position="84"/>
    </location>
</feature>
<dbReference type="Gene3D" id="1.10.10.10">
    <property type="entry name" value="Winged helix-like DNA-binding domain superfamily/Winged helix DNA-binding domain"/>
    <property type="match status" value="1"/>
</dbReference>
<gene>
    <name evidence="3" type="ORF">EDD76_1231</name>
</gene>
<dbReference type="Gene3D" id="6.10.140.190">
    <property type="match status" value="1"/>
</dbReference>
<dbReference type="AlphaFoldDB" id="A0A4R1QV09"/>
<dbReference type="SUPFAM" id="SSF46785">
    <property type="entry name" value="Winged helix' DNA-binding domain"/>
    <property type="match status" value="1"/>
</dbReference>
<evidence type="ECO:0000313" key="3">
    <source>
        <dbReference type="EMBL" id="TCL53990.1"/>
    </source>
</evidence>
<dbReference type="Proteomes" id="UP000295718">
    <property type="component" value="Unassembled WGS sequence"/>
</dbReference>
<dbReference type="InterPro" id="IPR036390">
    <property type="entry name" value="WH_DNA-bd_sf"/>
</dbReference>
<dbReference type="InterPro" id="IPR018309">
    <property type="entry name" value="Tscrpt_reg_PadR_C"/>
</dbReference>
<reference evidence="3 4" key="1">
    <citation type="submission" date="2019-03" db="EMBL/GenBank/DDBJ databases">
        <title>Genomic Encyclopedia of Type Strains, Phase IV (KMG-IV): sequencing the most valuable type-strain genomes for metagenomic binning, comparative biology and taxonomic classification.</title>
        <authorList>
            <person name="Goeker M."/>
        </authorList>
    </citation>
    <scope>NUCLEOTIDE SEQUENCE [LARGE SCALE GENOMIC DNA]</scope>
    <source>
        <strain evidence="3 4">DSM 100556</strain>
    </source>
</reference>
<sequence>MARVNNSYYAILGILSIEPMSGYQIKNSINGGAGYFLEIDYKQIYPTLKNIVADGLATYEVVKTEKGGESKRYMLTDAGFHELEKWLKKPVTNGKQRASELMLKLFYGHNTSVDVILAHMENYRLSVATSLQELEDLSAYVDSKSEKNPFWYYRRTTVNRGLMHRQTELDWCEQTIAYIQEHIKPSALLVKD</sequence>
<protein>
    <submittedName>
        <fullName evidence="3">PadR family transcriptional regulator</fullName>
    </submittedName>
</protein>
<dbReference type="Pfam" id="PF03551">
    <property type="entry name" value="PadR"/>
    <property type="match status" value="1"/>
</dbReference>
<name>A0A4R1QV09_9FIRM</name>
<dbReference type="PANTHER" id="PTHR43252:SF6">
    <property type="entry name" value="NEGATIVE TRANSCRIPTION REGULATOR PADR"/>
    <property type="match status" value="1"/>
</dbReference>
<proteinExistence type="predicted"/>
<evidence type="ECO:0000259" key="1">
    <source>
        <dbReference type="Pfam" id="PF03551"/>
    </source>
</evidence>
<dbReference type="Pfam" id="PF10400">
    <property type="entry name" value="Vir_act_alpha_C"/>
    <property type="match status" value="1"/>
</dbReference>
<dbReference type="PANTHER" id="PTHR43252">
    <property type="entry name" value="TRANSCRIPTIONAL REGULATOR YQJI"/>
    <property type="match status" value="1"/>
</dbReference>